<protein>
    <submittedName>
        <fullName evidence="2">Uncharacterized protein</fullName>
    </submittedName>
</protein>
<evidence type="ECO:0000313" key="3">
    <source>
        <dbReference type="Proteomes" id="UP000254343"/>
    </source>
</evidence>
<dbReference type="AlphaFoldDB" id="A0A380W6V3"/>
<reference evidence="2 3" key="1">
    <citation type="submission" date="2018-06" db="EMBL/GenBank/DDBJ databases">
        <authorList>
            <consortium name="Pathogen Informatics"/>
            <person name="Doyle S."/>
        </authorList>
    </citation>
    <scope>NUCLEOTIDE SEQUENCE [LARGE SCALE GENOMIC DNA]</scope>
    <source>
        <strain evidence="2 3">NCTC12722</strain>
    </source>
</reference>
<accession>A0A380W6V3</accession>
<dbReference type="EMBL" id="UIGB01000001">
    <property type="protein sequence ID" value="SUU84680.1"/>
    <property type="molecule type" value="Genomic_DNA"/>
</dbReference>
<proteinExistence type="predicted"/>
<feature type="region of interest" description="Disordered" evidence="1">
    <location>
        <begin position="1"/>
        <end position="39"/>
    </location>
</feature>
<gene>
    <name evidence="2" type="ORF">NCTC12722_01878</name>
</gene>
<sequence>MARRHFRANEDAADGGAGFPPSLFKKNAPAPDKGAGTSDQAAVCTNLPLLKSSIACLISASVFITNGP</sequence>
<organism evidence="2 3">
    <name type="scientific">Afipia felis</name>
    <name type="common">Cat scratch disease bacillus</name>
    <dbReference type="NCBI Taxonomy" id="1035"/>
    <lineage>
        <taxon>Bacteria</taxon>
        <taxon>Pseudomonadati</taxon>
        <taxon>Pseudomonadota</taxon>
        <taxon>Alphaproteobacteria</taxon>
        <taxon>Hyphomicrobiales</taxon>
        <taxon>Nitrobacteraceae</taxon>
        <taxon>Afipia</taxon>
    </lineage>
</organism>
<dbReference type="Proteomes" id="UP000254343">
    <property type="component" value="Unassembled WGS sequence"/>
</dbReference>
<name>A0A380W6V3_AFIFE</name>
<evidence type="ECO:0000256" key="1">
    <source>
        <dbReference type="SAM" id="MobiDB-lite"/>
    </source>
</evidence>
<evidence type="ECO:0000313" key="2">
    <source>
        <dbReference type="EMBL" id="SUU84680.1"/>
    </source>
</evidence>